<sequence>MPSLPLELMEQICSLLCPHCQNPNDFLDREDVQAAKKTLSSLCRVSRTIRSVAQPFLFHYYSTGNVPPEADFAIRGRQQDLPREDDKLPVFLRSIIQRPDLATQIKAVQLVETDEITGLTADLAPLILAESKRVGVSSQAPTIGHLETEIWRGSRSRSEAMRQIQRRDVHHWLEELAIILSPNVELLSIARDSFCQYTHIRESNVSLPSLKTVALRGVTRNQHIHEAAALFNTAPNLETVLSSRCSLFDGLSPWTLCKPWTLNLQSVSRLVLSEIGFSDLGLLVACCPGLRELDLTAVNIHRTAGEDYWDVSKLLRTLDPVRHQIRKLRLTCSPSQRSGAGERRAASETDWSFRGFEMLEELAVDQAAVEGYSRSSEDDAEYFQSSLVEMLPPSIRSVHFMYVHNEFLPELKRFAKDAMFWFPALRTVRLSLVDGFSQDVEDIASVFESVGIQMTWDVNYLRTSTVGPFLSSGTQKRLADLSPVASTTMMLSQLAL</sequence>
<dbReference type="Proteomes" id="UP000652219">
    <property type="component" value="Unassembled WGS sequence"/>
</dbReference>
<evidence type="ECO:0000313" key="1">
    <source>
        <dbReference type="EMBL" id="KAF6809145.1"/>
    </source>
</evidence>
<name>A0A8H6JAS1_9PEZI</name>
<dbReference type="Gene3D" id="3.80.10.10">
    <property type="entry name" value="Ribonuclease Inhibitor"/>
    <property type="match status" value="1"/>
</dbReference>
<comment type="caution">
    <text evidence="1">The sequence shown here is derived from an EMBL/GenBank/DDBJ whole genome shotgun (WGS) entry which is preliminary data.</text>
</comment>
<proteinExistence type="predicted"/>
<protein>
    <submittedName>
        <fullName evidence="1">F-box domain protein</fullName>
    </submittedName>
</protein>
<reference evidence="1 2" key="1">
    <citation type="journal article" date="2020" name="Phytopathology">
        <title>Genome Sequence Resources of Colletotrichum truncatum, C. plurivorum, C. musicola, and C. sojae: Four Species Pathogenic to Soybean (Glycine max).</title>
        <authorList>
            <person name="Rogerio F."/>
            <person name="Boufleur T.R."/>
            <person name="Ciampi-Guillardi M."/>
            <person name="Sukno S.A."/>
            <person name="Thon M.R."/>
            <person name="Massola Junior N.S."/>
            <person name="Baroncelli R."/>
        </authorList>
    </citation>
    <scope>NUCLEOTIDE SEQUENCE [LARGE SCALE GENOMIC DNA]</scope>
    <source>
        <strain evidence="1 2">LFN0009</strain>
    </source>
</reference>
<gene>
    <name evidence="1" type="ORF">CSOJ01_07117</name>
</gene>
<evidence type="ECO:0000313" key="2">
    <source>
        <dbReference type="Proteomes" id="UP000652219"/>
    </source>
</evidence>
<accession>A0A8H6JAS1</accession>
<dbReference type="SUPFAM" id="SSF52058">
    <property type="entry name" value="L domain-like"/>
    <property type="match status" value="1"/>
</dbReference>
<organism evidence="1 2">
    <name type="scientific">Colletotrichum sojae</name>
    <dbReference type="NCBI Taxonomy" id="2175907"/>
    <lineage>
        <taxon>Eukaryota</taxon>
        <taxon>Fungi</taxon>
        <taxon>Dikarya</taxon>
        <taxon>Ascomycota</taxon>
        <taxon>Pezizomycotina</taxon>
        <taxon>Sordariomycetes</taxon>
        <taxon>Hypocreomycetidae</taxon>
        <taxon>Glomerellales</taxon>
        <taxon>Glomerellaceae</taxon>
        <taxon>Colletotrichum</taxon>
        <taxon>Colletotrichum orchidearum species complex</taxon>
    </lineage>
</organism>
<dbReference type="InterPro" id="IPR032675">
    <property type="entry name" value="LRR_dom_sf"/>
</dbReference>
<keyword evidence="2" id="KW-1185">Reference proteome</keyword>
<dbReference type="AlphaFoldDB" id="A0A8H6JAS1"/>
<dbReference type="EMBL" id="WIGN01000106">
    <property type="protein sequence ID" value="KAF6809145.1"/>
    <property type="molecule type" value="Genomic_DNA"/>
</dbReference>